<protein>
    <submittedName>
        <fullName evidence="2">Ribonuclease H-like domain-containing protein</fullName>
    </submittedName>
</protein>
<gene>
    <name evidence="2" type="ORF">Tco_1018706</name>
</gene>
<dbReference type="Pfam" id="PF07727">
    <property type="entry name" value="RVT_2"/>
    <property type="match status" value="1"/>
</dbReference>
<dbReference type="PANTHER" id="PTHR11439:SF524">
    <property type="entry name" value="RNA-DIRECTED DNA POLYMERASE, PROTEIN KINASE RLK-PELLE-DLSV FAMILY"/>
    <property type="match status" value="1"/>
</dbReference>
<sequence>MLFFMAIYERQFICISLLGLWILKDLIMCVIYNSKTDSSLFIYHRGSDIAYLLLYADDIILKLSSSSFLQRVIAMVHGEFNMTDLGSLKYFLGISAQRSSAGLFLSQSTYAKELLERAHMQKCNQCRTPMDTESKLGADGDPVCLYMHDLWEPHLAALKHVLRYVYGDRVDNESKLGADGDPVRSTETTLAALKHVLRYMHVVLVSRDLPMDCVFLGENLLSWYAKRQVTLSRSSVEAEYRGVPTVVLRPWVCNLLRELHAPLFTTTLVYYDNVSVVYLSINPVQHQRTKNIETGIHFVCDFMASEQVHVLHVPLRFQYTFTKGLPSALFLEFCSSLNVQNLPFQLHGCISRTY</sequence>
<feature type="domain" description="Reverse transcriptase Ty1/copia-type" evidence="1">
    <location>
        <begin position="33"/>
        <end position="130"/>
    </location>
</feature>
<dbReference type="EMBL" id="BQNB010017788">
    <property type="protein sequence ID" value="GJT67226.1"/>
    <property type="molecule type" value="Genomic_DNA"/>
</dbReference>
<dbReference type="PANTHER" id="PTHR11439">
    <property type="entry name" value="GAG-POL-RELATED RETROTRANSPOSON"/>
    <property type="match status" value="1"/>
</dbReference>
<proteinExistence type="predicted"/>
<dbReference type="Proteomes" id="UP001151760">
    <property type="component" value="Unassembled WGS sequence"/>
</dbReference>
<keyword evidence="3" id="KW-1185">Reference proteome</keyword>
<dbReference type="InterPro" id="IPR013103">
    <property type="entry name" value="RVT_2"/>
</dbReference>
<evidence type="ECO:0000313" key="3">
    <source>
        <dbReference type="Proteomes" id="UP001151760"/>
    </source>
</evidence>
<name>A0ABQ5FV31_9ASTR</name>
<evidence type="ECO:0000259" key="1">
    <source>
        <dbReference type="Pfam" id="PF07727"/>
    </source>
</evidence>
<evidence type="ECO:0000313" key="2">
    <source>
        <dbReference type="EMBL" id="GJT67226.1"/>
    </source>
</evidence>
<organism evidence="2 3">
    <name type="scientific">Tanacetum coccineum</name>
    <dbReference type="NCBI Taxonomy" id="301880"/>
    <lineage>
        <taxon>Eukaryota</taxon>
        <taxon>Viridiplantae</taxon>
        <taxon>Streptophyta</taxon>
        <taxon>Embryophyta</taxon>
        <taxon>Tracheophyta</taxon>
        <taxon>Spermatophyta</taxon>
        <taxon>Magnoliopsida</taxon>
        <taxon>eudicotyledons</taxon>
        <taxon>Gunneridae</taxon>
        <taxon>Pentapetalae</taxon>
        <taxon>asterids</taxon>
        <taxon>campanulids</taxon>
        <taxon>Asterales</taxon>
        <taxon>Asteraceae</taxon>
        <taxon>Asteroideae</taxon>
        <taxon>Anthemideae</taxon>
        <taxon>Anthemidinae</taxon>
        <taxon>Tanacetum</taxon>
    </lineage>
</organism>
<dbReference type="CDD" id="cd09272">
    <property type="entry name" value="RNase_HI_RT_Ty1"/>
    <property type="match status" value="1"/>
</dbReference>
<reference evidence="2" key="1">
    <citation type="journal article" date="2022" name="Int. J. Mol. Sci.">
        <title>Draft Genome of Tanacetum Coccineum: Genomic Comparison of Closely Related Tanacetum-Family Plants.</title>
        <authorList>
            <person name="Yamashiro T."/>
            <person name="Shiraishi A."/>
            <person name="Nakayama K."/>
            <person name="Satake H."/>
        </authorList>
    </citation>
    <scope>NUCLEOTIDE SEQUENCE</scope>
</reference>
<accession>A0ABQ5FV31</accession>
<reference evidence="2" key="2">
    <citation type="submission" date="2022-01" db="EMBL/GenBank/DDBJ databases">
        <authorList>
            <person name="Yamashiro T."/>
            <person name="Shiraishi A."/>
            <person name="Satake H."/>
            <person name="Nakayama K."/>
        </authorList>
    </citation>
    <scope>NUCLEOTIDE SEQUENCE</scope>
</reference>
<comment type="caution">
    <text evidence="2">The sequence shown here is derived from an EMBL/GenBank/DDBJ whole genome shotgun (WGS) entry which is preliminary data.</text>
</comment>